<dbReference type="PANTHER" id="PTHR20861">
    <property type="entry name" value="HOMOSERINE/4-DIPHOSPHOCYTIDYL-2-C-METHYL-D-ERYTHRITOL KINASE"/>
    <property type="match status" value="1"/>
</dbReference>
<keyword evidence="1 7" id="KW-0028">Amino-acid biosynthesis</keyword>
<dbReference type="Gene3D" id="3.30.230.10">
    <property type="match status" value="1"/>
</dbReference>
<dbReference type="Pfam" id="PF08544">
    <property type="entry name" value="GHMP_kinases_C"/>
    <property type="match status" value="1"/>
</dbReference>
<evidence type="ECO:0000256" key="3">
    <source>
        <dbReference type="ARBA" id="ARBA00022697"/>
    </source>
</evidence>
<evidence type="ECO:0000256" key="7">
    <source>
        <dbReference type="HAMAP-Rule" id="MF_00384"/>
    </source>
</evidence>
<comment type="pathway">
    <text evidence="7">Amino-acid biosynthesis; L-threonine biosynthesis; L-threonine from L-aspartate: step 4/5.</text>
</comment>
<dbReference type="GO" id="GO:0004413">
    <property type="term" value="F:homoserine kinase activity"/>
    <property type="evidence" value="ECO:0007669"/>
    <property type="project" value="UniProtKB-EC"/>
</dbReference>
<evidence type="ECO:0000313" key="12">
    <source>
        <dbReference type="Proteomes" id="UP001256827"/>
    </source>
</evidence>
<sequence length="309" mass="32997">MSGPIVRVTVPASTANLGPGFDALGLAFQLYSVVEMRKSEQTTIELVGKELEGTPADKSNLLYQVAAQLFEKAGLAKPELAIRASSDAPLTRGLGSSAAAIVGALVAANQLAGEPFTRDQLFEMATRLEGHPDNVGASMFGGFVVATMPESANDPIPYIRLDVPAGLQTLVIIPEYPLSTEKARNVLPQVYSKQDVVYNVGHSSLLVAALAQGRLDLLGQAMGDRLHQPYRAELVPGLKDILDGATAHGAWGAALSGAGPTILCFFSTDEQREQLRQFVDRVMNGHGISYRVMILQPDEHGVQVEIHQT</sequence>
<protein>
    <recommendedName>
        <fullName evidence="7 8">Homoserine kinase</fullName>
        <shortName evidence="7">HK</shortName>
        <shortName evidence="7">HSK</shortName>
        <ecNumber evidence="7 8">2.7.1.39</ecNumber>
    </recommendedName>
</protein>
<evidence type="ECO:0000256" key="2">
    <source>
        <dbReference type="ARBA" id="ARBA00022679"/>
    </source>
</evidence>
<dbReference type="InterPro" id="IPR014721">
    <property type="entry name" value="Ribsml_uS5_D2-typ_fold_subgr"/>
</dbReference>
<dbReference type="InterPro" id="IPR020568">
    <property type="entry name" value="Ribosomal_Su5_D2-typ_SF"/>
</dbReference>
<dbReference type="InterPro" id="IPR000870">
    <property type="entry name" value="Homoserine_kinase"/>
</dbReference>
<dbReference type="SUPFAM" id="SSF54211">
    <property type="entry name" value="Ribosomal protein S5 domain 2-like"/>
    <property type="match status" value="1"/>
</dbReference>
<dbReference type="Gene3D" id="3.30.70.890">
    <property type="entry name" value="GHMP kinase, C-terminal domain"/>
    <property type="match status" value="1"/>
</dbReference>
<keyword evidence="5 7" id="KW-0418">Kinase</keyword>
<gene>
    <name evidence="7 11" type="primary">thrB</name>
    <name evidence="11" type="ORF">RGB73_10525</name>
</gene>
<evidence type="ECO:0000259" key="10">
    <source>
        <dbReference type="Pfam" id="PF08544"/>
    </source>
</evidence>
<keyword evidence="7" id="KW-0963">Cytoplasm</keyword>
<reference evidence="11 12" key="1">
    <citation type="submission" date="2023-09" db="EMBL/GenBank/DDBJ databases">
        <title>Complete Genome and Methylome dissection of Bacillus brevis NEB573 original source of BbsI restriction endonuclease.</title>
        <authorList>
            <person name="Fomenkov A."/>
            <person name="Roberts R.D."/>
        </authorList>
    </citation>
    <scope>NUCLEOTIDE SEQUENCE [LARGE SCALE GENOMIC DNA]</scope>
    <source>
        <strain evidence="11 12">NEB573</strain>
    </source>
</reference>
<evidence type="ECO:0000256" key="6">
    <source>
        <dbReference type="ARBA" id="ARBA00022840"/>
    </source>
</evidence>
<comment type="similarity">
    <text evidence="7">Belongs to the GHMP kinase family. Homoserine kinase subfamily.</text>
</comment>
<keyword evidence="4 7" id="KW-0547">Nucleotide-binding</keyword>
<accession>A0ABY9TA37</accession>
<comment type="subcellular location">
    <subcellularLocation>
        <location evidence="7">Cytoplasm</location>
    </subcellularLocation>
</comment>
<keyword evidence="6 7" id="KW-0067">ATP-binding</keyword>
<proteinExistence type="inferred from homology"/>
<dbReference type="PRINTS" id="PR00958">
    <property type="entry name" value="HOMSERKINASE"/>
</dbReference>
<dbReference type="RefSeq" id="WP_310771673.1">
    <property type="nucleotide sequence ID" value="NZ_CP134050.1"/>
</dbReference>
<dbReference type="PANTHER" id="PTHR20861:SF1">
    <property type="entry name" value="HOMOSERINE KINASE"/>
    <property type="match status" value="1"/>
</dbReference>
<dbReference type="NCBIfam" id="TIGR00191">
    <property type="entry name" value="thrB"/>
    <property type="match status" value="1"/>
</dbReference>
<dbReference type="HAMAP" id="MF_00384">
    <property type="entry name" value="Homoser_kinase"/>
    <property type="match status" value="1"/>
</dbReference>
<name>A0ABY9TA37_BREBE</name>
<evidence type="ECO:0000256" key="8">
    <source>
        <dbReference type="NCBIfam" id="TIGR00191"/>
    </source>
</evidence>
<comment type="function">
    <text evidence="7">Catalyzes the ATP-dependent phosphorylation of L-homoserine to L-homoserine phosphate.</text>
</comment>
<evidence type="ECO:0000256" key="5">
    <source>
        <dbReference type="ARBA" id="ARBA00022777"/>
    </source>
</evidence>
<dbReference type="NCBIfam" id="NF002288">
    <property type="entry name" value="PRK01212.1-4"/>
    <property type="match status" value="1"/>
</dbReference>
<dbReference type="InterPro" id="IPR036554">
    <property type="entry name" value="GHMP_kinase_C_sf"/>
</dbReference>
<dbReference type="InterPro" id="IPR006204">
    <property type="entry name" value="GHMP_kinase_N_dom"/>
</dbReference>
<dbReference type="PIRSF" id="PIRSF000676">
    <property type="entry name" value="Homoser_kin"/>
    <property type="match status" value="1"/>
</dbReference>
<evidence type="ECO:0000256" key="4">
    <source>
        <dbReference type="ARBA" id="ARBA00022741"/>
    </source>
</evidence>
<keyword evidence="2 7" id="KW-0808">Transferase</keyword>
<dbReference type="Pfam" id="PF00288">
    <property type="entry name" value="GHMP_kinases_N"/>
    <property type="match status" value="1"/>
</dbReference>
<keyword evidence="12" id="KW-1185">Reference proteome</keyword>
<dbReference type="EMBL" id="CP134050">
    <property type="protein sequence ID" value="WNC16727.1"/>
    <property type="molecule type" value="Genomic_DNA"/>
</dbReference>
<dbReference type="EC" id="2.7.1.39" evidence="7 8"/>
<feature type="domain" description="GHMP kinase N-terminal" evidence="9">
    <location>
        <begin position="60"/>
        <end position="142"/>
    </location>
</feature>
<dbReference type="SUPFAM" id="SSF55060">
    <property type="entry name" value="GHMP Kinase, C-terminal domain"/>
    <property type="match status" value="1"/>
</dbReference>
<evidence type="ECO:0000256" key="1">
    <source>
        <dbReference type="ARBA" id="ARBA00022605"/>
    </source>
</evidence>
<dbReference type="Proteomes" id="UP001256827">
    <property type="component" value="Chromosome"/>
</dbReference>
<evidence type="ECO:0000313" key="11">
    <source>
        <dbReference type="EMBL" id="WNC16727.1"/>
    </source>
</evidence>
<feature type="binding site" evidence="7">
    <location>
        <begin position="89"/>
        <end position="99"/>
    </location>
    <ligand>
        <name>ATP</name>
        <dbReference type="ChEBI" id="CHEBI:30616"/>
    </ligand>
</feature>
<comment type="catalytic activity">
    <reaction evidence="7">
        <text>L-homoserine + ATP = O-phospho-L-homoserine + ADP + H(+)</text>
        <dbReference type="Rhea" id="RHEA:13985"/>
        <dbReference type="ChEBI" id="CHEBI:15378"/>
        <dbReference type="ChEBI" id="CHEBI:30616"/>
        <dbReference type="ChEBI" id="CHEBI:57476"/>
        <dbReference type="ChEBI" id="CHEBI:57590"/>
        <dbReference type="ChEBI" id="CHEBI:456216"/>
        <dbReference type="EC" id="2.7.1.39"/>
    </reaction>
</comment>
<dbReference type="InterPro" id="IPR013750">
    <property type="entry name" value="GHMP_kinase_C_dom"/>
</dbReference>
<keyword evidence="3 7" id="KW-0791">Threonine biosynthesis</keyword>
<organism evidence="11 12">
    <name type="scientific">Brevibacillus brevis</name>
    <name type="common">Bacillus brevis</name>
    <dbReference type="NCBI Taxonomy" id="1393"/>
    <lineage>
        <taxon>Bacteria</taxon>
        <taxon>Bacillati</taxon>
        <taxon>Bacillota</taxon>
        <taxon>Bacilli</taxon>
        <taxon>Bacillales</taxon>
        <taxon>Paenibacillaceae</taxon>
        <taxon>Brevibacillus</taxon>
    </lineage>
</organism>
<evidence type="ECO:0000259" key="9">
    <source>
        <dbReference type="Pfam" id="PF00288"/>
    </source>
</evidence>
<feature type="domain" description="GHMP kinase C-terminal" evidence="10">
    <location>
        <begin position="207"/>
        <end position="283"/>
    </location>
</feature>